<feature type="domain" description="Core-binding (CB)" evidence="11">
    <location>
        <begin position="13"/>
        <end position="101"/>
    </location>
</feature>
<keyword evidence="4" id="KW-0159">Chromosome partition</keyword>
<keyword evidence="13" id="KW-1185">Reference proteome</keyword>
<dbReference type="InterPro" id="IPR011010">
    <property type="entry name" value="DNA_brk_join_enz"/>
</dbReference>
<dbReference type="PROSITE" id="PS51900">
    <property type="entry name" value="CB"/>
    <property type="match status" value="1"/>
</dbReference>
<dbReference type="InterPro" id="IPR010998">
    <property type="entry name" value="Integrase_recombinase_N"/>
</dbReference>
<dbReference type="PANTHER" id="PTHR30349">
    <property type="entry name" value="PHAGE INTEGRASE-RELATED"/>
    <property type="match status" value="1"/>
</dbReference>
<evidence type="ECO:0000256" key="1">
    <source>
        <dbReference type="ARBA" id="ARBA00004496"/>
    </source>
</evidence>
<evidence type="ECO:0000256" key="4">
    <source>
        <dbReference type="ARBA" id="ARBA00022829"/>
    </source>
</evidence>
<dbReference type="Gene3D" id="1.10.150.130">
    <property type="match status" value="1"/>
</dbReference>
<organism evidence="12 13">
    <name type="scientific">Mycolicibacterium chlorophenolicum</name>
    <dbReference type="NCBI Taxonomy" id="37916"/>
    <lineage>
        <taxon>Bacteria</taxon>
        <taxon>Bacillati</taxon>
        <taxon>Actinomycetota</taxon>
        <taxon>Actinomycetes</taxon>
        <taxon>Mycobacteriales</taxon>
        <taxon>Mycobacteriaceae</taxon>
        <taxon>Mycolicibacterium</taxon>
    </lineage>
</organism>
<protein>
    <submittedName>
        <fullName evidence="12">Tyrosine recombinase XerD</fullName>
    </submittedName>
</protein>
<comment type="subcellular location">
    <subcellularLocation>
        <location evidence="1">Cytoplasm</location>
    </subcellularLocation>
</comment>
<dbReference type="Pfam" id="PF00589">
    <property type="entry name" value="Phage_integrase"/>
    <property type="match status" value="1"/>
</dbReference>
<dbReference type="InterPro" id="IPR044068">
    <property type="entry name" value="CB"/>
</dbReference>
<evidence type="ECO:0000256" key="2">
    <source>
        <dbReference type="ARBA" id="ARBA00022490"/>
    </source>
</evidence>
<comment type="caution">
    <text evidence="12">The sequence shown here is derived from an EMBL/GenBank/DDBJ whole genome shotgun (WGS) entry which is preliminary data.</text>
</comment>
<keyword evidence="7" id="KW-0233">DNA recombination</keyword>
<evidence type="ECO:0000313" key="13">
    <source>
        <dbReference type="Proteomes" id="UP000036513"/>
    </source>
</evidence>
<evidence type="ECO:0000259" key="11">
    <source>
        <dbReference type="PROSITE" id="PS51900"/>
    </source>
</evidence>
<dbReference type="AlphaFoldDB" id="A0A0J6VB22"/>
<dbReference type="InterPro" id="IPR050090">
    <property type="entry name" value="Tyrosine_recombinase_XerCD"/>
</dbReference>
<dbReference type="GO" id="GO:0015074">
    <property type="term" value="P:DNA integration"/>
    <property type="evidence" value="ECO:0007669"/>
    <property type="project" value="UniProtKB-KW"/>
</dbReference>
<dbReference type="InterPro" id="IPR002104">
    <property type="entry name" value="Integrase_catalytic"/>
</dbReference>
<feature type="domain" description="Tyr recombinase" evidence="10">
    <location>
        <begin position="122"/>
        <end position="331"/>
    </location>
</feature>
<dbReference type="GO" id="GO:0051301">
    <property type="term" value="P:cell division"/>
    <property type="evidence" value="ECO:0007669"/>
    <property type="project" value="UniProtKB-KW"/>
</dbReference>
<keyword evidence="2" id="KW-0963">Cytoplasm</keyword>
<keyword evidence="8" id="KW-0131">Cell cycle</keyword>
<dbReference type="GO" id="GO:0003677">
    <property type="term" value="F:DNA binding"/>
    <property type="evidence" value="ECO:0007669"/>
    <property type="project" value="UniProtKB-UniRule"/>
</dbReference>
<dbReference type="PANTHER" id="PTHR30349:SF77">
    <property type="entry name" value="TYROSINE RECOMBINASE XERC"/>
    <property type="match status" value="1"/>
</dbReference>
<evidence type="ECO:0000256" key="5">
    <source>
        <dbReference type="ARBA" id="ARBA00022908"/>
    </source>
</evidence>
<dbReference type="RefSeq" id="WP_048474244.1">
    <property type="nucleotide sequence ID" value="NZ_JYNL01000071.1"/>
</dbReference>
<gene>
    <name evidence="12" type="primary">xerD_8</name>
    <name evidence="12" type="ORF">MCHLDSM_07291</name>
</gene>
<evidence type="ECO:0000259" key="10">
    <source>
        <dbReference type="PROSITE" id="PS51898"/>
    </source>
</evidence>
<sequence length="358" mass="39604">MPRSDSQPESPVVAYPGWFTDFLDDRVIRKPSPHTTKAYRQDFEAIATLVAGQAEDVVNLEAAALDKDTLRAAFAVYARTHSAASIRRCWSTWNTLCTYLFTAELLGANPMPLIGRPKVPKSLPKSYSDNTVTGLVTAIDADTGSARDSDWPERDRAIVFTALLAGPRAEELIRADIGDVRRTDDGGGVLHVRGKGNKDRRIPFGKELLDVIEQYLESRVVRFPPARRRVPDSDTLSRFSSNAPLFVGVDGERITRGTLQYRILRAFKRAGINSERPAGALVHGLRHTFATELANAHVSVYTLMKLLGHESMVTSQRYVDGAGTETRSATDKNPLYRFLSPRTEYSNQPVDSRGVQGS</sequence>
<dbReference type="EMBL" id="JYNL01000071">
    <property type="protein sequence ID" value="KMO66947.1"/>
    <property type="molecule type" value="Genomic_DNA"/>
</dbReference>
<dbReference type="PROSITE" id="PS51898">
    <property type="entry name" value="TYR_RECOMBINASE"/>
    <property type="match status" value="1"/>
</dbReference>
<dbReference type="SUPFAM" id="SSF56349">
    <property type="entry name" value="DNA breaking-rejoining enzymes"/>
    <property type="match status" value="1"/>
</dbReference>
<name>A0A0J6VB22_9MYCO</name>
<reference evidence="12 13" key="1">
    <citation type="journal article" date="2015" name="Genome Biol. Evol.">
        <title>Characterization of Three Mycobacterium spp. with Potential Use in Bioremediation by Genome Sequencing and Comparative Genomics.</title>
        <authorList>
            <person name="Das S."/>
            <person name="Pettersson B.M."/>
            <person name="Behra P.R."/>
            <person name="Ramesh M."/>
            <person name="Dasgupta S."/>
            <person name="Bhattacharya A."/>
            <person name="Kirsebom L.A."/>
        </authorList>
    </citation>
    <scope>NUCLEOTIDE SEQUENCE [LARGE SCALE GENOMIC DNA]</scope>
    <source>
        <strain evidence="12 13">DSM 43826</strain>
    </source>
</reference>
<dbReference type="GO" id="GO:0006310">
    <property type="term" value="P:DNA recombination"/>
    <property type="evidence" value="ECO:0007669"/>
    <property type="project" value="UniProtKB-KW"/>
</dbReference>
<keyword evidence="3" id="KW-0132">Cell division</keyword>
<accession>A0A0J6VB22</accession>
<proteinExistence type="predicted"/>
<evidence type="ECO:0000256" key="8">
    <source>
        <dbReference type="ARBA" id="ARBA00023306"/>
    </source>
</evidence>
<evidence type="ECO:0000256" key="7">
    <source>
        <dbReference type="ARBA" id="ARBA00023172"/>
    </source>
</evidence>
<dbReference type="STRING" id="37916.MCHLDSM_07291"/>
<dbReference type="PATRIC" id="fig|37916.4.peg.7312"/>
<dbReference type="GO" id="GO:0005737">
    <property type="term" value="C:cytoplasm"/>
    <property type="evidence" value="ECO:0007669"/>
    <property type="project" value="UniProtKB-SubCell"/>
</dbReference>
<evidence type="ECO:0000256" key="9">
    <source>
        <dbReference type="PROSITE-ProRule" id="PRU01248"/>
    </source>
</evidence>
<dbReference type="Proteomes" id="UP000036513">
    <property type="component" value="Unassembled WGS sequence"/>
</dbReference>
<evidence type="ECO:0000313" key="12">
    <source>
        <dbReference type="EMBL" id="KMO66947.1"/>
    </source>
</evidence>
<evidence type="ECO:0000256" key="3">
    <source>
        <dbReference type="ARBA" id="ARBA00022618"/>
    </source>
</evidence>
<evidence type="ECO:0000256" key="6">
    <source>
        <dbReference type="ARBA" id="ARBA00023125"/>
    </source>
</evidence>
<keyword evidence="6 9" id="KW-0238">DNA-binding</keyword>
<dbReference type="InterPro" id="IPR013762">
    <property type="entry name" value="Integrase-like_cat_sf"/>
</dbReference>
<keyword evidence="5" id="KW-0229">DNA integration</keyword>
<dbReference type="Gene3D" id="1.10.443.10">
    <property type="entry name" value="Intergrase catalytic core"/>
    <property type="match status" value="1"/>
</dbReference>
<dbReference type="GO" id="GO:0007059">
    <property type="term" value="P:chromosome segregation"/>
    <property type="evidence" value="ECO:0007669"/>
    <property type="project" value="UniProtKB-KW"/>
</dbReference>